<dbReference type="SUPFAM" id="SSF53335">
    <property type="entry name" value="S-adenosyl-L-methionine-dependent methyltransferases"/>
    <property type="match status" value="1"/>
</dbReference>
<evidence type="ECO:0000256" key="7">
    <source>
        <dbReference type="ARBA" id="ARBA00022679"/>
    </source>
</evidence>
<keyword evidence="6 13" id="KW-0489">Methyltransferase</keyword>
<evidence type="ECO:0000256" key="5">
    <source>
        <dbReference type="ARBA" id="ARBA00022490"/>
    </source>
</evidence>
<dbReference type="CDD" id="cd02440">
    <property type="entry name" value="AdoMet_MTases"/>
    <property type="match status" value="1"/>
</dbReference>
<feature type="region of interest" description="Disordered" evidence="12">
    <location>
        <begin position="249"/>
        <end position="268"/>
    </location>
</feature>
<keyword evidence="14" id="KW-1185">Reference proteome</keyword>
<keyword evidence="8" id="KW-0949">S-adenosyl-L-methionine</keyword>
<comment type="caution">
    <text evidence="13">The sequence shown here is derived from an EMBL/GenBank/DDBJ whole genome shotgun (WGS) entry which is preliminary data.</text>
</comment>
<evidence type="ECO:0000256" key="1">
    <source>
        <dbReference type="ARBA" id="ARBA00004496"/>
    </source>
</evidence>
<dbReference type="PANTHER" id="PTHR11579">
    <property type="entry name" value="PROTEIN-L-ISOASPARTATE O-METHYLTRANSFERASE"/>
    <property type="match status" value="1"/>
</dbReference>
<organism evidence="13 14">
    <name type="scientific">Nocardiopsis tropica</name>
    <dbReference type="NCBI Taxonomy" id="109330"/>
    <lineage>
        <taxon>Bacteria</taxon>
        <taxon>Bacillati</taxon>
        <taxon>Actinomycetota</taxon>
        <taxon>Actinomycetes</taxon>
        <taxon>Streptosporangiales</taxon>
        <taxon>Nocardiopsidaceae</taxon>
        <taxon>Nocardiopsis</taxon>
    </lineage>
</organism>
<dbReference type="RefSeq" id="WP_352982290.1">
    <property type="nucleotide sequence ID" value="NZ_JBEQNA010000008.1"/>
</dbReference>
<evidence type="ECO:0000256" key="3">
    <source>
        <dbReference type="ARBA" id="ARBA00011890"/>
    </source>
</evidence>
<evidence type="ECO:0000256" key="12">
    <source>
        <dbReference type="SAM" id="MobiDB-lite"/>
    </source>
</evidence>
<dbReference type="Pfam" id="PF01135">
    <property type="entry name" value="PCMT"/>
    <property type="match status" value="1"/>
</dbReference>
<evidence type="ECO:0000256" key="8">
    <source>
        <dbReference type="ARBA" id="ARBA00022691"/>
    </source>
</evidence>
<evidence type="ECO:0000256" key="2">
    <source>
        <dbReference type="ARBA" id="ARBA00005369"/>
    </source>
</evidence>
<gene>
    <name evidence="13" type="ORF">ABUK86_01680</name>
</gene>
<keyword evidence="5" id="KW-0963">Cytoplasm</keyword>
<dbReference type="EMBL" id="JBEQNB010000001">
    <property type="protein sequence ID" value="MES0832472.1"/>
    <property type="molecule type" value="Genomic_DNA"/>
</dbReference>
<name>A0ABV1ZMT8_9ACTN</name>
<dbReference type="EC" id="2.1.1.77" evidence="3"/>
<evidence type="ECO:0000256" key="11">
    <source>
        <dbReference type="ARBA" id="ARBA00031350"/>
    </source>
</evidence>
<dbReference type="Gene3D" id="3.40.50.150">
    <property type="entry name" value="Vaccinia Virus protein VP39"/>
    <property type="match status" value="1"/>
</dbReference>
<dbReference type="InterPro" id="IPR000682">
    <property type="entry name" value="PCMT"/>
</dbReference>
<evidence type="ECO:0000313" key="13">
    <source>
        <dbReference type="EMBL" id="MES0832472.1"/>
    </source>
</evidence>
<dbReference type="InterPro" id="IPR029063">
    <property type="entry name" value="SAM-dependent_MTases_sf"/>
</dbReference>
<comment type="similarity">
    <text evidence="2">Belongs to the methyltransferase superfamily. L-isoaspartyl/D-aspartyl protein methyltransferase family.</text>
</comment>
<dbReference type="PANTHER" id="PTHR11579:SF0">
    <property type="entry name" value="PROTEIN-L-ISOASPARTATE(D-ASPARTATE) O-METHYLTRANSFERASE"/>
    <property type="match status" value="1"/>
</dbReference>
<reference evidence="13 14" key="1">
    <citation type="submission" date="2024-06" db="EMBL/GenBank/DDBJ databases">
        <authorList>
            <person name="Bataeva Y.V."/>
            <person name="Grigorian L.N."/>
            <person name="Solomentsev V.I."/>
        </authorList>
    </citation>
    <scope>NUCLEOTIDE SEQUENCE [LARGE SCALE GENOMIC DNA]</scope>
    <source>
        <strain evidence="14">SCPM-O-B-12605 (RCAM04882)</strain>
    </source>
</reference>
<keyword evidence="7" id="KW-0808">Transferase</keyword>
<dbReference type="GO" id="GO:0032259">
    <property type="term" value="P:methylation"/>
    <property type="evidence" value="ECO:0007669"/>
    <property type="project" value="UniProtKB-KW"/>
</dbReference>
<dbReference type="Proteomes" id="UP001432401">
    <property type="component" value="Unassembled WGS sequence"/>
</dbReference>
<evidence type="ECO:0000313" key="14">
    <source>
        <dbReference type="Proteomes" id="UP001432401"/>
    </source>
</evidence>
<dbReference type="GO" id="GO:0008168">
    <property type="term" value="F:methyltransferase activity"/>
    <property type="evidence" value="ECO:0007669"/>
    <property type="project" value="UniProtKB-KW"/>
</dbReference>
<proteinExistence type="inferred from homology"/>
<protein>
    <recommendedName>
        <fullName evidence="4">Protein-L-isoaspartate O-methyltransferase</fullName>
        <ecNumber evidence="3">2.1.1.77</ecNumber>
    </recommendedName>
    <alternativeName>
        <fullName evidence="11">L-isoaspartyl protein carboxyl methyltransferase</fullName>
    </alternativeName>
    <alternativeName>
        <fullName evidence="9">Protein L-isoaspartyl methyltransferase</fullName>
    </alternativeName>
    <alternativeName>
        <fullName evidence="10">Protein-beta-aspartate methyltransferase</fullName>
    </alternativeName>
</protein>
<sequence>MTTLTEKGARMTDQPGPGDLVVLVPAAWKEVFRSVPREFFIPDSVQAGPMGDEPSYWVDRTEDPDRWRAAVYADTTLLTQIADGTVELSEDTVRTGAPSSSSTAPSLVGEFLDLLDPYPGDRVLEVGTGTGWTAALLSERLGADSVTSVEVDEQVSKVAADHLEAAGYRPNLVVGDGLAGFPQGAPYDRVHVTCAVREVPFAWVEQTRPGGVIVAPWSPVQVRGHKLRLRATGDQAIGRLHGGTAFMMARSQRPGYPSPQGESRESEARLDPMVVTSAGPGLEMVVAALLPGVVVNGIGEGDDRVGLHDPVTGAYALAVRPENGGAAEVTEYGPSDLWSEMEAAYLAWVGLGEPELERFGLTVDAEGRQVWLDQPHNLVR</sequence>
<evidence type="ECO:0000256" key="10">
    <source>
        <dbReference type="ARBA" id="ARBA00031323"/>
    </source>
</evidence>
<accession>A0ABV1ZMT8</accession>
<evidence type="ECO:0000256" key="9">
    <source>
        <dbReference type="ARBA" id="ARBA00030757"/>
    </source>
</evidence>
<comment type="subcellular location">
    <subcellularLocation>
        <location evidence="1">Cytoplasm</location>
    </subcellularLocation>
</comment>
<evidence type="ECO:0000256" key="4">
    <source>
        <dbReference type="ARBA" id="ARBA00013346"/>
    </source>
</evidence>
<evidence type="ECO:0000256" key="6">
    <source>
        <dbReference type="ARBA" id="ARBA00022603"/>
    </source>
</evidence>